<dbReference type="InterPro" id="IPR045567">
    <property type="entry name" value="CofH/MnqC-like_C"/>
</dbReference>
<dbReference type="Pfam" id="PF19288">
    <property type="entry name" value="CofH_C"/>
    <property type="match status" value="1"/>
</dbReference>
<comment type="pathway">
    <text evidence="3">Cofactor biosynthesis; coenzyme F0 biosynthesis.</text>
</comment>
<evidence type="ECO:0000259" key="18">
    <source>
        <dbReference type="PROSITE" id="PS51918"/>
    </source>
</evidence>
<dbReference type="EC" id="2.5.1.147" evidence="7"/>
<protein>
    <recommendedName>
        <fullName evidence="8">FO synthase</fullName>
        <ecNumber evidence="7">2.5.1.147</ecNumber>
        <ecNumber evidence="6">4.3.1.32</ecNumber>
    </recommendedName>
</protein>
<comment type="function">
    <text evidence="2">Catalyzes the radical-mediated synthesis of 7,8-didemethyl-8-hydroxy-5-deazariboflavin (FO) from 5-amino-6-(D-ribitylamino)uracil and L-tyrosine.</text>
</comment>
<dbReference type="InterPro" id="IPR020050">
    <property type="entry name" value="FO_synthase_su2"/>
</dbReference>
<evidence type="ECO:0000313" key="20">
    <source>
        <dbReference type="Proteomes" id="UP000610558"/>
    </source>
</evidence>
<comment type="cofactor">
    <cofactor evidence="1">
        <name>[4Fe-4S] cluster</name>
        <dbReference type="ChEBI" id="CHEBI:49883"/>
    </cofactor>
</comment>
<dbReference type="SFLD" id="SFLDF00294">
    <property type="entry name" value="7_8-didemethyl-8-hydroxy-5-dea"/>
    <property type="match status" value="1"/>
</dbReference>
<dbReference type="SFLD" id="SFLDG01388">
    <property type="entry name" value="7_8-didemethyl-8-hydroxy-5-dea"/>
    <property type="match status" value="2"/>
</dbReference>
<proteinExistence type="inferred from homology"/>
<dbReference type="RefSeq" id="WP_190766032.1">
    <property type="nucleotide sequence ID" value="NZ_JACXLD010000007.1"/>
</dbReference>
<keyword evidence="12" id="KW-0479">Metal-binding</keyword>
<sequence length="801" mass="88700">MQDYQLPSDSEALQWAQRPLDTALLETACELRDQGFANVLSYSRKVFIPLTQLCRDVCHYCTFAKTPRHFDAAYMTADEAVEIARRGAEMGCREALLTLGEKPELRYRAARDALAEMGFATTLEYVAHVAERIYKETGLLPHINAGNMTAAEIAMLRPVSASMGIMLESASARLCEKGMPHFGSPDKHPEQRLQTLRLAGEAKVPFTSGILIGIGETRRERIESLLALRDLHQQYGHLQEVIVQNFRAKPDTKMAGADEPELDDLLWTIAITRLIFGPAMSIQVPPNLSPGVLPQLVNAGINDWGGVSPLTPDYVNPEAPWPHLQQLAEQTALSGKTLIERLTIYPDYALRAEQWLDSAMRPAVLKQQDAQGLARGNLWSAGCGDAVPFSAREYLSKTHAKPQMAIAEIVAQAKQGLRLNESQIARLFAAQGDDFAFICQQADQLRKQVVGDRVSYVVNRNINYSNICYFKCGFCAFSKGQGHSDLRGPAYDLDDEEILRRVSEARQRGATEVCLQGGIHPDYSGQKYLDLVRLIKAEEPELHIHAFSPLEVWQGAKTLGLTLDDFLRQLKDAGLATLPGTAAEVLDDEVRAVLCPDKINTEQWLAVMRSAHRVGLKSTATIMFGHVDGYQHWARHLLRVRDLQEETGGFTEFVPLPFVAEEAPIYRKGKARRGPTFREALLMHAVARLVLHPLIPNMQASWVKMGPEGIKACLAAGANDLGGSLMNESITRAAGAEYGQEFSPARFDELITECKRIPRQRTTLYGEVSEHQQAASYGVAELADIVLSKTTKAKIPAVELL</sequence>
<keyword evidence="13" id="KW-0408">Iron</keyword>
<gene>
    <name evidence="19" type="primary">cofH</name>
    <name evidence="19" type="ORF">IB286_12450</name>
</gene>
<keyword evidence="14" id="KW-0411">Iron-sulfur</keyword>
<dbReference type="GO" id="GO:0051539">
    <property type="term" value="F:4 iron, 4 sulfur cluster binding"/>
    <property type="evidence" value="ECO:0007669"/>
    <property type="project" value="UniProtKB-KW"/>
</dbReference>
<dbReference type="EMBL" id="JACXLD010000007">
    <property type="protein sequence ID" value="MBD2859815.1"/>
    <property type="molecule type" value="Genomic_DNA"/>
</dbReference>
<keyword evidence="15" id="KW-0456">Lyase</keyword>
<dbReference type="GO" id="GO:0141093">
    <property type="term" value="F:5-amino-6-(D-ribitylamino)uracil--L-tyrosine 4-hydroxyphenyl transferase activity"/>
    <property type="evidence" value="ECO:0007669"/>
    <property type="project" value="UniProtKB-EC"/>
</dbReference>
<accession>A0A927C1Z8</accession>
<dbReference type="NCBIfam" id="TIGR00423">
    <property type="entry name" value="CofH family radical SAM protein"/>
    <property type="match status" value="1"/>
</dbReference>
<dbReference type="PANTHER" id="PTHR43076">
    <property type="entry name" value="FO SYNTHASE (COFH)"/>
    <property type="match status" value="1"/>
</dbReference>
<evidence type="ECO:0000256" key="7">
    <source>
        <dbReference type="ARBA" id="ARBA00012289"/>
    </source>
</evidence>
<dbReference type="SFLD" id="SFLDF00343">
    <property type="entry name" value="aminofutalosine_synthase_(mqnE"/>
    <property type="match status" value="1"/>
</dbReference>
<dbReference type="GO" id="GO:0044689">
    <property type="term" value="F:7,8-didemethyl-8-hydroxy-5-deazariboflavin synthase activity"/>
    <property type="evidence" value="ECO:0007669"/>
    <property type="project" value="UniProtKB-EC"/>
</dbReference>
<dbReference type="PANTHER" id="PTHR43076:SF1">
    <property type="entry name" value="LIPOYL SYNTHASE 2"/>
    <property type="match status" value="1"/>
</dbReference>
<dbReference type="Pfam" id="PF04055">
    <property type="entry name" value="Radical_SAM"/>
    <property type="match status" value="2"/>
</dbReference>
<dbReference type="SMART" id="SM00729">
    <property type="entry name" value="Elp3"/>
    <property type="match status" value="2"/>
</dbReference>
<evidence type="ECO:0000256" key="11">
    <source>
        <dbReference type="ARBA" id="ARBA00022691"/>
    </source>
</evidence>
<evidence type="ECO:0000256" key="6">
    <source>
        <dbReference type="ARBA" id="ARBA00012126"/>
    </source>
</evidence>
<evidence type="ECO:0000256" key="17">
    <source>
        <dbReference type="ARBA" id="ARBA00048974"/>
    </source>
</evidence>
<reference evidence="19" key="1">
    <citation type="submission" date="2020-09" db="EMBL/GenBank/DDBJ databases">
        <authorList>
            <person name="Yoon J.-W."/>
        </authorList>
    </citation>
    <scope>NUCLEOTIDE SEQUENCE</scope>
    <source>
        <strain evidence="19">KMU-158</strain>
    </source>
</reference>
<keyword evidence="10 19" id="KW-0808">Transferase</keyword>
<evidence type="ECO:0000256" key="5">
    <source>
        <dbReference type="ARBA" id="ARBA00010826"/>
    </source>
</evidence>
<dbReference type="NCBIfam" id="TIGR03550">
    <property type="entry name" value="F420_cofG"/>
    <property type="match status" value="1"/>
</dbReference>
<evidence type="ECO:0000256" key="2">
    <source>
        <dbReference type="ARBA" id="ARBA00003692"/>
    </source>
</evidence>
<evidence type="ECO:0000256" key="15">
    <source>
        <dbReference type="ARBA" id="ARBA00023239"/>
    </source>
</evidence>
<dbReference type="GO" id="GO:0046872">
    <property type="term" value="F:metal ion binding"/>
    <property type="evidence" value="ECO:0007669"/>
    <property type="project" value="UniProtKB-KW"/>
</dbReference>
<dbReference type="SFLD" id="SFLDG01389">
    <property type="entry name" value="menaquinone_synthsis_involved"/>
    <property type="match status" value="1"/>
</dbReference>
<dbReference type="CDD" id="cd01335">
    <property type="entry name" value="Radical_SAM"/>
    <property type="match status" value="2"/>
</dbReference>
<evidence type="ECO:0000256" key="16">
    <source>
        <dbReference type="ARBA" id="ARBA00048468"/>
    </source>
</evidence>
<evidence type="ECO:0000256" key="4">
    <source>
        <dbReference type="ARBA" id="ARBA00010051"/>
    </source>
</evidence>
<dbReference type="InterPro" id="IPR006638">
    <property type="entry name" value="Elp3/MiaA/NifB-like_rSAM"/>
</dbReference>
<dbReference type="EC" id="4.3.1.32" evidence="6"/>
<comment type="similarity">
    <text evidence="5">In the N-terminal section; belongs to the radical SAM superfamily. CofG family.</text>
</comment>
<name>A0A927C1Z8_9GAMM</name>
<dbReference type="Proteomes" id="UP000610558">
    <property type="component" value="Unassembled WGS sequence"/>
</dbReference>
<evidence type="ECO:0000256" key="8">
    <source>
        <dbReference type="ARBA" id="ARBA00022220"/>
    </source>
</evidence>
<keyword evidence="11" id="KW-0949">S-adenosyl-L-methionine</keyword>
<dbReference type="SUPFAM" id="SSF102114">
    <property type="entry name" value="Radical SAM enzymes"/>
    <property type="match status" value="2"/>
</dbReference>
<dbReference type="HAMAP" id="MF_01612">
    <property type="entry name" value="FO_synth_sub2"/>
    <property type="match status" value="1"/>
</dbReference>
<dbReference type="NCBIfam" id="NF004884">
    <property type="entry name" value="PRK06245.1"/>
    <property type="match status" value="1"/>
</dbReference>
<dbReference type="Gene3D" id="3.20.20.70">
    <property type="entry name" value="Aldolase class I"/>
    <property type="match status" value="2"/>
</dbReference>
<dbReference type="InterPro" id="IPR007197">
    <property type="entry name" value="rSAM"/>
</dbReference>
<feature type="domain" description="Radical SAM core" evidence="18">
    <location>
        <begin position="454"/>
        <end position="693"/>
    </location>
</feature>
<dbReference type="SFLD" id="SFLDG01064">
    <property type="entry name" value="F420__menaquinone_cofactor_bio"/>
    <property type="match status" value="3"/>
</dbReference>
<comment type="similarity">
    <text evidence="4">In the C-terminal section; belongs to the radical SAM superfamily. CofH family.</text>
</comment>
<evidence type="ECO:0000256" key="1">
    <source>
        <dbReference type="ARBA" id="ARBA00001966"/>
    </source>
</evidence>
<evidence type="ECO:0000313" key="19">
    <source>
        <dbReference type="EMBL" id="MBD2859815.1"/>
    </source>
</evidence>
<dbReference type="NCBIfam" id="NF005609">
    <property type="entry name" value="PRK07360.1"/>
    <property type="match status" value="1"/>
</dbReference>
<organism evidence="19 20">
    <name type="scientific">Spongiibacter pelagi</name>
    <dbReference type="NCBI Taxonomy" id="2760804"/>
    <lineage>
        <taxon>Bacteria</taxon>
        <taxon>Pseudomonadati</taxon>
        <taxon>Pseudomonadota</taxon>
        <taxon>Gammaproteobacteria</taxon>
        <taxon>Cellvibrionales</taxon>
        <taxon>Spongiibacteraceae</taxon>
        <taxon>Spongiibacter</taxon>
    </lineage>
</organism>
<dbReference type="PROSITE" id="PS51918">
    <property type="entry name" value="RADICAL_SAM"/>
    <property type="match status" value="2"/>
</dbReference>
<evidence type="ECO:0000256" key="9">
    <source>
        <dbReference type="ARBA" id="ARBA00022485"/>
    </source>
</evidence>
<comment type="catalytic activity">
    <reaction evidence="16">
        <text>5-amino-6-(D-ribitylamino)uracil + L-tyrosine + S-adenosyl-L-methionine = 5-amino-5-(4-hydroxybenzyl)-6-(D-ribitylimino)-5,6-dihydrouracil + 2-iminoacetate + 5'-deoxyadenosine + L-methionine + H(+)</text>
        <dbReference type="Rhea" id="RHEA:55200"/>
        <dbReference type="ChEBI" id="CHEBI:15378"/>
        <dbReference type="ChEBI" id="CHEBI:15934"/>
        <dbReference type="ChEBI" id="CHEBI:17319"/>
        <dbReference type="ChEBI" id="CHEBI:57844"/>
        <dbReference type="ChEBI" id="CHEBI:58315"/>
        <dbReference type="ChEBI" id="CHEBI:59789"/>
        <dbReference type="ChEBI" id="CHEBI:77846"/>
        <dbReference type="ChEBI" id="CHEBI:85936"/>
        <dbReference type="EC" id="2.5.1.147"/>
    </reaction>
</comment>
<dbReference type="InterPro" id="IPR058240">
    <property type="entry name" value="rSAM_sf"/>
</dbReference>
<dbReference type="InterPro" id="IPR019939">
    <property type="entry name" value="CofG_family"/>
</dbReference>
<dbReference type="InterPro" id="IPR034405">
    <property type="entry name" value="F420"/>
</dbReference>
<evidence type="ECO:0000256" key="12">
    <source>
        <dbReference type="ARBA" id="ARBA00022723"/>
    </source>
</evidence>
<comment type="catalytic activity">
    <reaction evidence="17">
        <text>5-amino-5-(4-hydroxybenzyl)-6-(D-ribitylimino)-5,6-dihydrouracil + S-adenosyl-L-methionine = 7,8-didemethyl-8-hydroxy-5-deazariboflavin + 5'-deoxyadenosine + L-methionine + NH4(+) + H(+)</text>
        <dbReference type="Rhea" id="RHEA:55204"/>
        <dbReference type="ChEBI" id="CHEBI:15378"/>
        <dbReference type="ChEBI" id="CHEBI:17319"/>
        <dbReference type="ChEBI" id="CHEBI:28938"/>
        <dbReference type="ChEBI" id="CHEBI:57844"/>
        <dbReference type="ChEBI" id="CHEBI:59789"/>
        <dbReference type="ChEBI" id="CHEBI:59904"/>
        <dbReference type="ChEBI" id="CHEBI:85936"/>
        <dbReference type="EC" id="4.3.1.32"/>
    </reaction>
</comment>
<dbReference type="HAMAP" id="MF_01611">
    <property type="entry name" value="FO_synth_sub1"/>
    <property type="match status" value="1"/>
</dbReference>
<evidence type="ECO:0000256" key="10">
    <source>
        <dbReference type="ARBA" id="ARBA00022679"/>
    </source>
</evidence>
<dbReference type="SFLD" id="SFLDS00029">
    <property type="entry name" value="Radical_SAM"/>
    <property type="match status" value="3"/>
</dbReference>
<dbReference type="NCBIfam" id="TIGR03551">
    <property type="entry name" value="F420_cofH"/>
    <property type="match status" value="1"/>
</dbReference>
<feature type="domain" description="Radical SAM core" evidence="18">
    <location>
        <begin position="40"/>
        <end position="287"/>
    </location>
</feature>
<evidence type="ECO:0000256" key="3">
    <source>
        <dbReference type="ARBA" id="ARBA00004712"/>
    </source>
</evidence>
<evidence type="ECO:0000256" key="14">
    <source>
        <dbReference type="ARBA" id="ARBA00023014"/>
    </source>
</evidence>
<keyword evidence="9" id="KW-0004">4Fe-4S</keyword>
<comment type="caution">
    <text evidence="19">The sequence shown here is derived from an EMBL/GenBank/DDBJ whole genome shotgun (WGS) entry which is preliminary data.</text>
</comment>
<dbReference type="AlphaFoldDB" id="A0A927C1Z8"/>
<evidence type="ECO:0000256" key="13">
    <source>
        <dbReference type="ARBA" id="ARBA00023004"/>
    </source>
</evidence>
<dbReference type="InterPro" id="IPR019940">
    <property type="entry name" value="CofH_family"/>
</dbReference>
<keyword evidence="20" id="KW-1185">Reference proteome</keyword>
<dbReference type="InterPro" id="IPR013785">
    <property type="entry name" value="Aldolase_TIM"/>
</dbReference>